<proteinExistence type="predicted"/>
<reference evidence="2" key="1">
    <citation type="submission" date="2023-06" db="EMBL/GenBank/DDBJ databases">
        <title>Genome-scale phylogeny and comparative genomics of the fungal order Sordariales.</title>
        <authorList>
            <consortium name="Lawrence Berkeley National Laboratory"/>
            <person name="Hensen N."/>
            <person name="Bonometti L."/>
            <person name="Westerberg I."/>
            <person name="Brannstrom I.O."/>
            <person name="Guillou S."/>
            <person name="Cros-Aarteil S."/>
            <person name="Calhoun S."/>
            <person name="Haridas S."/>
            <person name="Kuo A."/>
            <person name="Mondo S."/>
            <person name="Pangilinan J."/>
            <person name="Riley R."/>
            <person name="LaButti K."/>
            <person name="Andreopoulos B."/>
            <person name="Lipzen A."/>
            <person name="Chen C."/>
            <person name="Yanf M."/>
            <person name="Daum C."/>
            <person name="Ng V."/>
            <person name="Clum A."/>
            <person name="Steindorff A."/>
            <person name="Ohm R."/>
            <person name="Martin F."/>
            <person name="Silar P."/>
            <person name="Natvig D."/>
            <person name="Lalanne C."/>
            <person name="Gautier V."/>
            <person name="Ament-velasquez S.L."/>
            <person name="Kruys A."/>
            <person name="Hutchinson M.I."/>
            <person name="Powell A.J."/>
            <person name="Barry K."/>
            <person name="Miller A.N."/>
            <person name="Grigoriev I.V."/>
            <person name="Debuchy R."/>
            <person name="Gladieux P."/>
            <person name="Thoren M.H."/>
            <person name="Johannesson H."/>
        </authorList>
    </citation>
    <scope>NUCLEOTIDE SEQUENCE</scope>
    <source>
        <strain evidence="2">SMH2392-1A</strain>
    </source>
</reference>
<feature type="compositionally biased region" description="Polar residues" evidence="1">
    <location>
        <begin position="117"/>
        <end position="135"/>
    </location>
</feature>
<dbReference type="Proteomes" id="UP001172101">
    <property type="component" value="Unassembled WGS sequence"/>
</dbReference>
<gene>
    <name evidence="2" type="ORF">B0T26DRAFT_202640</name>
</gene>
<dbReference type="AlphaFoldDB" id="A0AA40E2U5"/>
<dbReference type="EMBL" id="JAUIRO010000003">
    <property type="protein sequence ID" value="KAK0722106.1"/>
    <property type="molecule type" value="Genomic_DNA"/>
</dbReference>
<evidence type="ECO:0000256" key="1">
    <source>
        <dbReference type="SAM" id="MobiDB-lite"/>
    </source>
</evidence>
<feature type="compositionally biased region" description="Polar residues" evidence="1">
    <location>
        <begin position="90"/>
        <end position="104"/>
    </location>
</feature>
<organism evidence="2 3">
    <name type="scientific">Lasiosphaeria miniovina</name>
    <dbReference type="NCBI Taxonomy" id="1954250"/>
    <lineage>
        <taxon>Eukaryota</taxon>
        <taxon>Fungi</taxon>
        <taxon>Dikarya</taxon>
        <taxon>Ascomycota</taxon>
        <taxon>Pezizomycotina</taxon>
        <taxon>Sordariomycetes</taxon>
        <taxon>Sordariomycetidae</taxon>
        <taxon>Sordariales</taxon>
        <taxon>Lasiosphaeriaceae</taxon>
        <taxon>Lasiosphaeria</taxon>
    </lineage>
</organism>
<evidence type="ECO:0000313" key="2">
    <source>
        <dbReference type="EMBL" id="KAK0722106.1"/>
    </source>
</evidence>
<name>A0AA40E2U5_9PEZI</name>
<protein>
    <submittedName>
        <fullName evidence="2">Uncharacterized protein</fullName>
    </submittedName>
</protein>
<evidence type="ECO:0000313" key="3">
    <source>
        <dbReference type="Proteomes" id="UP001172101"/>
    </source>
</evidence>
<dbReference type="RefSeq" id="XP_060298030.1">
    <property type="nucleotide sequence ID" value="XM_060433749.1"/>
</dbReference>
<dbReference type="GeneID" id="85317019"/>
<feature type="region of interest" description="Disordered" evidence="1">
    <location>
        <begin position="72"/>
        <end position="135"/>
    </location>
</feature>
<accession>A0AA40E2U5</accession>
<comment type="caution">
    <text evidence="2">The sequence shown here is derived from an EMBL/GenBank/DDBJ whole genome shotgun (WGS) entry which is preliminary data.</text>
</comment>
<keyword evidence="3" id="KW-1185">Reference proteome</keyword>
<sequence>MPRMRLMIAGSSPARLPRTSKVTWVCLATLGVLAVPLIFSLVPDQPPSTPLPPESEFEVEFRDPVGLALTRHPKHCTYPVRPRSDRQTDRQTSTPQASPSITSGSGLGSHEKGCTRMPTTQRNATQRKATQRNATYRTAQYPAAVPLVPQSVRCSCSSSKRATAFPSLVHTISILNPNPNRTALGFVTGLRRW</sequence>